<feature type="domain" description="Methyltransferase type 11" evidence="4">
    <location>
        <begin position="32"/>
        <end position="125"/>
    </location>
</feature>
<accession>A0ABZ1KIW6</accession>
<proteinExistence type="inferred from homology"/>
<dbReference type="CDD" id="cd02440">
    <property type="entry name" value="AdoMet_MTases"/>
    <property type="match status" value="1"/>
</dbReference>
<dbReference type="EMBL" id="CP108164">
    <property type="protein sequence ID" value="WTQ79149.1"/>
    <property type="molecule type" value="Genomic_DNA"/>
</dbReference>
<gene>
    <name evidence="5" type="ORF">OG350_02040</name>
</gene>
<keyword evidence="3" id="KW-0808">Transferase</keyword>
<dbReference type="GO" id="GO:0032259">
    <property type="term" value="P:methylation"/>
    <property type="evidence" value="ECO:0007669"/>
    <property type="project" value="UniProtKB-KW"/>
</dbReference>
<keyword evidence="6" id="KW-1185">Reference proteome</keyword>
<dbReference type="GO" id="GO:0008168">
    <property type="term" value="F:methyltransferase activity"/>
    <property type="evidence" value="ECO:0007669"/>
    <property type="project" value="UniProtKB-KW"/>
</dbReference>
<evidence type="ECO:0000259" key="4">
    <source>
        <dbReference type="Pfam" id="PF08241"/>
    </source>
</evidence>
<dbReference type="SUPFAM" id="SSF53335">
    <property type="entry name" value="S-adenosyl-L-methionine-dependent methyltransferases"/>
    <property type="match status" value="1"/>
</dbReference>
<dbReference type="InterPro" id="IPR051052">
    <property type="entry name" value="Diverse_substrate_MTase"/>
</dbReference>
<evidence type="ECO:0000256" key="2">
    <source>
        <dbReference type="ARBA" id="ARBA00022603"/>
    </source>
</evidence>
<reference evidence="5 6" key="1">
    <citation type="submission" date="2022-10" db="EMBL/GenBank/DDBJ databases">
        <title>The complete genomes of actinobacterial strains from the NBC collection.</title>
        <authorList>
            <person name="Joergensen T.S."/>
            <person name="Alvarez Arevalo M."/>
            <person name="Sterndorff E.B."/>
            <person name="Faurdal D."/>
            <person name="Vuksanovic O."/>
            <person name="Mourched A.-S."/>
            <person name="Charusanti P."/>
            <person name="Shaw S."/>
            <person name="Blin K."/>
            <person name="Weber T."/>
        </authorList>
    </citation>
    <scope>NUCLEOTIDE SEQUENCE [LARGE SCALE GENOMIC DNA]</scope>
    <source>
        <strain evidence="5 6">NBC_00156</strain>
    </source>
</reference>
<evidence type="ECO:0000256" key="1">
    <source>
        <dbReference type="ARBA" id="ARBA00008361"/>
    </source>
</evidence>
<protein>
    <submittedName>
        <fullName evidence="5">Class I SAM-dependent methyltransferase</fullName>
    </submittedName>
</protein>
<dbReference type="Proteomes" id="UP001622557">
    <property type="component" value="Chromosome"/>
</dbReference>
<dbReference type="GeneID" id="97279166"/>
<dbReference type="PANTHER" id="PTHR44942">
    <property type="entry name" value="METHYLTRANSF_11 DOMAIN-CONTAINING PROTEIN"/>
    <property type="match status" value="1"/>
</dbReference>
<dbReference type="RefSeq" id="WP_405444890.1">
    <property type="nucleotide sequence ID" value="NZ_CP108164.1"/>
</dbReference>
<dbReference type="InterPro" id="IPR029063">
    <property type="entry name" value="SAM-dependent_MTases_sf"/>
</dbReference>
<keyword evidence="2 5" id="KW-0489">Methyltransferase</keyword>
<sequence length="232" mass="24987">MHRAGPTPYWNTNVARHPGILRTVPGGCGDALDVGCGDGLLARKLTGRAERVTGIDKSPRMISRARALATDDPRLTFVEGDFLTADLPDEGYDFICSVSAVHHMDFEAALVRMRELLRPAGTLVVVGLAREEGPPQRFHEARDVLAGPRAGLRTAFRQGRRGVLGAGARSSRRRTSAPVGFNCLYLPVRSSSRTMAPPSVSTAVTYAASAMDINRLLPSPYPFVHRVLVTGG</sequence>
<organism evidence="5 6">
    <name type="scientific">Streptomyces achromogenes</name>
    <dbReference type="NCBI Taxonomy" id="67255"/>
    <lineage>
        <taxon>Bacteria</taxon>
        <taxon>Bacillati</taxon>
        <taxon>Actinomycetota</taxon>
        <taxon>Actinomycetes</taxon>
        <taxon>Kitasatosporales</taxon>
        <taxon>Streptomycetaceae</taxon>
        <taxon>Streptomyces</taxon>
    </lineage>
</organism>
<dbReference type="Gene3D" id="3.40.50.150">
    <property type="entry name" value="Vaccinia Virus protein VP39"/>
    <property type="match status" value="1"/>
</dbReference>
<name>A0ABZ1KIW6_STRAH</name>
<evidence type="ECO:0000313" key="5">
    <source>
        <dbReference type="EMBL" id="WTQ79149.1"/>
    </source>
</evidence>
<evidence type="ECO:0000313" key="6">
    <source>
        <dbReference type="Proteomes" id="UP001622557"/>
    </source>
</evidence>
<dbReference type="InterPro" id="IPR013216">
    <property type="entry name" value="Methyltransf_11"/>
</dbReference>
<comment type="similarity">
    <text evidence="1">Belongs to the methyltransferase superfamily.</text>
</comment>
<dbReference type="PANTHER" id="PTHR44942:SF4">
    <property type="entry name" value="METHYLTRANSFERASE TYPE 11 DOMAIN-CONTAINING PROTEIN"/>
    <property type="match status" value="1"/>
</dbReference>
<dbReference type="Pfam" id="PF08241">
    <property type="entry name" value="Methyltransf_11"/>
    <property type="match status" value="1"/>
</dbReference>
<evidence type="ECO:0000256" key="3">
    <source>
        <dbReference type="ARBA" id="ARBA00022679"/>
    </source>
</evidence>